<dbReference type="PANTHER" id="PTHR21266:SF60">
    <property type="entry name" value="3-KETOSTEROID-9-ALPHA-MONOOXYGENASE, OXYGENASE COMPONENT"/>
    <property type="match status" value="1"/>
</dbReference>
<feature type="transmembrane region" description="Helical" evidence="6">
    <location>
        <begin position="97"/>
        <end position="117"/>
    </location>
</feature>
<dbReference type="InterPro" id="IPR050584">
    <property type="entry name" value="Cholesterol_7-desaturase"/>
</dbReference>
<organism evidence="8 9">
    <name type="scientific">Actinacidiphila bryophytorum</name>
    <dbReference type="NCBI Taxonomy" id="1436133"/>
    <lineage>
        <taxon>Bacteria</taxon>
        <taxon>Bacillati</taxon>
        <taxon>Actinomycetota</taxon>
        <taxon>Actinomycetes</taxon>
        <taxon>Kitasatosporales</taxon>
        <taxon>Streptomycetaceae</taxon>
        <taxon>Actinacidiphila</taxon>
    </lineage>
</organism>
<evidence type="ECO:0000313" key="9">
    <source>
        <dbReference type="Proteomes" id="UP001153328"/>
    </source>
</evidence>
<dbReference type="InterPro" id="IPR036922">
    <property type="entry name" value="Rieske_2Fe-2S_sf"/>
</dbReference>
<feature type="transmembrane region" description="Helical" evidence="6">
    <location>
        <begin position="129"/>
        <end position="150"/>
    </location>
</feature>
<protein>
    <submittedName>
        <fullName evidence="8">Ferredoxin, 2Fe-2S</fullName>
    </submittedName>
</protein>
<dbReference type="InterPro" id="IPR019251">
    <property type="entry name" value="DUF2231_TM"/>
</dbReference>
<keyword evidence="6" id="KW-0472">Membrane</keyword>
<dbReference type="GO" id="GO:0004497">
    <property type="term" value="F:monooxygenase activity"/>
    <property type="evidence" value="ECO:0007669"/>
    <property type="project" value="UniProtKB-ARBA"/>
</dbReference>
<dbReference type="GO" id="GO:0016705">
    <property type="term" value="F:oxidoreductase activity, acting on paired donors, with incorporation or reduction of molecular oxygen"/>
    <property type="evidence" value="ECO:0007669"/>
    <property type="project" value="UniProtKB-ARBA"/>
</dbReference>
<dbReference type="GO" id="GO:0051537">
    <property type="term" value="F:2 iron, 2 sulfur cluster binding"/>
    <property type="evidence" value="ECO:0007669"/>
    <property type="project" value="UniProtKB-KW"/>
</dbReference>
<keyword evidence="1" id="KW-0001">2Fe-2S</keyword>
<keyword evidence="5" id="KW-0411">Iron-sulfur</keyword>
<evidence type="ECO:0000256" key="6">
    <source>
        <dbReference type="SAM" id="Phobius"/>
    </source>
</evidence>
<evidence type="ECO:0000256" key="3">
    <source>
        <dbReference type="ARBA" id="ARBA00023002"/>
    </source>
</evidence>
<dbReference type="InterPro" id="IPR017941">
    <property type="entry name" value="Rieske_2Fe-2S"/>
</dbReference>
<dbReference type="GO" id="GO:0046872">
    <property type="term" value="F:metal ion binding"/>
    <property type="evidence" value="ECO:0007669"/>
    <property type="project" value="UniProtKB-KW"/>
</dbReference>
<evidence type="ECO:0000256" key="4">
    <source>
        <dbReference type="ARBA" id="ARBA00023004"/>
    </source>
</evidence>
<sequence length="309" mass="32038">MRTTTTAGTVLRHALPDPEEPGRVLALMGRVERAEPLDALAEALRRAVRAVPLGKGRDLLHGRWLGHPVHPVLVEVPVGAWISAAVLDSKPGGGRAAGLLVAVGLAGAVPAAAAGLVDWAELERPQARVGLLHAALNVGAVTCYSASLAARLTGHGLRGRAYALAGLCTLGVAAAAGGHLAYRQAAGANHAEDVPHLVPPGWTPVGPLAEIPHKQPVRRMVGEVPVAVVRDGDGSCRALADRCSHDGGPLSEGSVEDGCLQCPWHGSSFRLADGWNATGPATAPQPVFDTRLQDGQVYVRLRTPPPVRH</sequence>
<dbReference type="PROSITE" id="PS51296">
    <property type="entry name" value="RIESKE"/>
    <property type="match status" value="1"/>
</dbReference>
<accession>A0A9W4MI32</accession>
<dbReference type="EMBL" id="CAJVAX010000018">
    <property type="protein sequence ID" value="CAG7645979.1"/>
    <property type="molecule type" value="Genomic_DNA"/>
</dbReference>
<dbReference type="Pfam" id="PF09990">
    <property type="entry name" value="DUF2231"/>
    <property type="match status" value="1"/>
</dbReference>
<dbReference type="AlphaFoldDB" id="A0A9W4MI32"/>
<evidence type="ECO:0000256" key="2">
    <source>
        <dbReference type="ARBA" id="ARBA00022723"/>
    </source>
</evidence>
<evidence type="ECO:0000256" key="1">
    <source>
        <dbReference type="ARBA" id="ARBA00022714"/>
    </source>
</evidence>
<reference evidence="8" key="1">
    <citation type="submission" date="2021-06" db="EMBL/GenBank/DDBJ databases">
        <authorList>
            <person name="Arsene-Ploetze F."/>
        </authorList>
    </citation>
    <scope>NUCLEOTIDE SEQUENCE</scope>
    <source>
        <strain evidence="8">SBRY1</strain>
    </source>
</reference>
<dbReference type="PANTHER" id="PTHR21266">
    <property type="entry name" value="IRON-SULFUR DOMAIN CONTAINING PROTEIN"/>
    <property type="match status" value="1"/>
</dbReference>
<keyword evidence="4" id="KW-0408">Iron</keyword>
<evidence type="ECO:0000259" key="7">
    <source>
        <dbReference type="PROSITE" id="PS51296"/>
    </source>
</evidence>
<keyword evidence="6" id="KW-1133">Transmembrane helix</keyword>
<keyword evidence="2" id="KW-0479">Metal-binding</keyword>
<dbReference type="CDD" id="cd03467">
    <property type="entry name" value="Rieske"/>
    <property type="match status" value="1"/>
</dbReference>
<dbReference type="SUPFAM" id="SSF50022">
    <property type="entry name" value="ISP domain"/>
    <property type="match status" value="1"/>
</dbReference>
<keyword evidence="3" id="KW-0560">Oxidoreductase</keyword>
<dbReference type="Pfam" id="PF00355">
    <property type="entry name" value="Rieske"/>
    <property type="match status" value="1"/>
</dbReference>
<dbReference type="RefSeq" id="WP_372441305.1">
    <property type="nucleotide sequence ID" value="NZ_CAJVAX010000018.1"/>
</dbReference>
<dbReference type="Proteomes" id="UP001153328">
    <property type="component" value="Unassembled WGS sequence"/>
</dbReference>
<evidence type="ECO:0000256" key="5">
    <source>
        <dbReference type="ARBA" id="ARBA00023014"/>
    </source>
</evidence>
<keyword evidence="6" id="KW-0812">Transmembrane</keyword>
<dbReference type="Gene3D" id="2.102.10.10">
    <property type="entry name" value="Rieske [2Fe-2S] iron-sulphur domain"/>
    <property type="match status" value="1"/>
</dbReference>
<keyword evidence="9" id="KW-1185">Reference proteome</keyword>
<name>A0A9W4MI32_9ACTN</name>
<proteinExistence type="predicted"/>
<feature type="domain" description="Rieske" evidence="7">
    <location>
        <begin position="202"/>
        <end position="299"/>
    </location>
</feature>
<feature type="transmembrane region" description="Helical" evidence="6">
    <location>
        <begin position="162"/>
        <end position="182"/>
    </location>
</feature>
<gene>
    <name evidence="8" type="ORF">SBRY_40295</name>
</gene>
<evidence type="ECO:0000313" key="8">
    <source>
        <dbReference type="EMBL" id="CAG7645979.1"/>
    </source>
</evidence>
<comment type="caution">
    <text evidence="8">The sequence shown here is derived from an EMBL/GenBank/DDBJ whole genome shotgun (WGS) entry which is preliminary data.</text>
</comment>